<name>A0AAD5UDF2_9FUNG</name>
<evidence type="ECO:0000313" key="3">
    <source>
        <dbReference type="Proteomes" id="UP001210925"/>
    </source>
</evidence>
<dbReference type="SUPFAM" id="SSF52047">
    <property type="entry name" value="RNI-like"/>
    <property type="match status" value="1"/>
</dbReference>
<organism evidence="2 3">
    <name type="scientific">Boothiomyces macroporosus</name>
    <dbReference type="NCBI Taxonomy" id="261099"/>
    <lineage>
        <taxon>Eukaryota</taxon>
        <taxon>Fungi</taxon>
        <taxon>Fungi incertae sedis</taxon>
        <taxon>Chytridiomycota</taxon>
        <taxon>Chytridiomycota incertae sedis</taxon>
        <taxon>Chytridiomycetes</taxon>
        <taxon>Rhizophydiales</taxon>
        <taxon>Terramycetaceae</taxon>
        <taxon>Boothiomyces</taxon>
    </lineage>
</organism>
<dbReference type="PROSITE" id="PS50181">
    <property type="entry name" value="FBOX"/>
    <property type="match status" value="1"/>
</dbReference>
<gene>
    <name evidence="2" type="ORF">HK103_002230</name>
</gene>
<comment type="caution">
    <text evidence="2">The sequence shown here is derived from an EMBL/GenBank/DDBJ whole genome shotgun (WGS) entry which is preliminary data.</text>
</comment>
<dbReference type="EMBL" id="JADGKB010000175">
    <property type="protein sequence ID" value="KAJ3251616.1"/>
    <property type="molecule type" value="Genomic_DNA"/>
</dbReference>
<dbReference type="InterPro" id="IPR001810">
    <property type="entry name" value="F-box_dom"/>
</dbReference>
<dbReference type="Proteomes" id="UP001210925">
    <property type="component" value="Unassembled WGS sequence"/>
</dbReference>
<dbReference type="InterPro" id="IPR032675">
    <property type="entry name" value="LRR_dom_sf"/>
</dbReference>
<keyword evidence="3" id="KW-1185">Reference proteome</keyword>
<evidence type="ECO:0000313" key="2">
    <source>
        <dbReference type="EMBL" id="KAJ3251616.1"/>
    </source>
</evidence>
<dbReference type="AlphaFoldDB" id="A0AAD5UDF2"/>
<accession>A0AAD5UDF2</accession>
<evidence type="ECO:0000259" key="1">
    <source>
        <dbReference type="PROSITE" id="PS50181"/>
    </source>
</evidence>
<protein>
    <recommendedName>
        <fullName evidence="1">F-box domain-containing protein</fullName>
    </recommendedName>
</protein>
<dbReference type="Gene3D" id="3.80.10.10">
    <property type="entry name" value="Ribonuclease Inhibitor"/>
    <property type="match status" value="1"/>
</dbReference>
<sequence length="547" mass="62791">MNLTTLPNDIHYLLAQYMDMQQLVKFSLSCRYFYEFYAPFRKLYGNGYWPETRCNKDNYQVLKNIQKQGFSFKTVVIGFPLIREILANPPAESVGITIALFEYDHGAPIDWEPLLECKDITRISFPPVNRRYESSFDRDIAVDTIPGIIKNLSVWKKLFVLEFGNENVDFNMLAETLPQSSVVELNISYGRRVQELFPIIERTNIKRLGLEHCKLTDQDLLQIGGYLEKWKIEKLSLSYNHGITEEGISAIANAITKSNLQFLDLSSYAGCNRVTFELAKTIFEKTKVSKLRGFNFMVYPHTLEKDRLIAEYLQFFAGTNLYFEHEDELLYSLLVKNLKNSNANSIELKISKVLTQLPQILNGISNNSKIHSVYFKASETLLNTTNEDDLEFTNAVLPYINSFYIPTFEINGIRRTRMLLQHFTKKSNVREVDIIPTTAEIDLNDLDMIAEYLRNSNVYSIKIKKGIAWSDKAITKIAQFYKGTKINSMEIDAQGVTQDGIIRLAEELNSLNLSEWIFINLKGTGHRGIKLDGIFAAQKSQIGLVIQ</sequence>
<reference evidence="2" key="1">
    <citation type="submission" date="2020-05" db="EMBL/GenBank/DDBJ databases">
        <title>Phylogenomic resolution of chytrid fungi.</title>
        <authorList>
            <person name="Stajich J.E."/>
            <person name="Amses K."/>
            <person name="Simmons R."/>
            <person name="Seto K."/>
            <person name="Myers J."/>
            <person name="Bonds A."/>
            <person name="Quandt C.A."/>
            <person name="Barry K."/>
            <person name="Liu P."/>
            <person name="Grigoriev I."/>
            <person name="Longcore J.E."/>
            <person name="James T.Y."/>
        </authorList>
    </citation>
    <scope>NUCLEOTIDE SEQUENCE</scope>
    <source>
        <strain evidence="2">PLAUS21</strain>
    </source>
</reference>
<feature type="domain" description="F-box" evidence="1">
    <location>
        <begin position="1"/>
        <end position="52"/>
    </location>
</feature>
<proteinExistence type="predicted"/>